<gene>
    <name evidence="2" type="ORF">MIZ03_1302</name>
</gene>
<dbReference type="InterPro" id="IPR004843">
    <property type="entry name" value="Calcineurin-like_PHP"/>
</dbReference>
<dbReference type="Proteomes" id="UP000824366">
    <property type="component" value="Chromosome"/>
</dbReference>
<name>A0ABM7MJQ4_9BURK</name>
<dbReference type="SUPFAM" id="SSF56300">
    <property type="entry name" value="Metallo-dependent phosphatases"/>
    <property type="match status" value="1"/>
</dbReference>
<dbReference type="PANTHER" id="PTHR37844">
    <property type="entry name" value="SER/THR PROTEIN PHOSPHATASE SUPERFAMILY (AFU_ORTHOLOGUE AFUA_1G14840)"/>
    <property type="match status" value="1"/>
</dbReference>
<evidence type="ECO:0000313" key="2">
    <source>
        <dbReference type="EMBL" id="BCO26420.1"/>
    </source>
</evidence>
<evidence type="ECO:0000259" key="1">
    <source>
        <dbReference type="Pfam" id="PF00149"/>
    </source>
</evidence>
<feature type="domain" description="Calcineurin-like phosphoesterase" evidence="1">
    <location>
        <begin position="1"/>
        <end position="235"/>
    </location>
</feature>
<reference evidence="2 3" key="1">
    <citation type="journal article" date="2021" name="Microbiol. Spectr.">
        <title>A Single Bacterium Capable of Oxidation and Reduction of Iron at Circumneutral pH.</title>
        <authorList>
            <person name="Kato S."/>
            <person name="Ohkuma M."/>
        </authorList>
    </citation>
    <scope>NUCLEOTIDE SEQUENCE [LARGE SCALE GENOMIC DNA]</scope>
    <source>
        <strain evidence="2 3">MIZ03</strain>
    </source>
</reference>
<organism evidence="2 3">
    <name type="scientific">Rhodoferax lithotrophicus</name>
    <dbReference type="NCBI Taxonomy" id="2798804"/>
    <lineage>
        <taxon>Bacteria</taxon>
        <taxon>Pseudomonadati</taxon>
        <taxon>Pseudomonadota</taxon>
        <taxon>Betaproteobacteria</taxon>
        <taxon>Burkholderiales</taxon>
        <taxon>Comamonadaceae</taxon>
        <taxon>Rhodoferax</taxon>
    </lineage>
</organism>
<dbReference type="InterPro" id="IPR029052">
    <property type="entry name" value="Metallo-depent_PP-like"/>
</dbReference>
<dbReference type="EMBL" id="AP024238">
    <property type="protein sequence ID" value="BCO26420.1"/>
    <property type="molecule type" value="Genomic_DNA"/>
</dbReference>
<evidence type="ECO:0000313" key="3">
    <source>
        <dbReference type="Proteomes" id="UP000824366"/>
    </source>
</evidence>
<protein>
    <recommendedName>
        <fullName evidence="1">Calcineurin-like phosphoesterase domain-containing protein</fullName>
    </recommendedName>
</protein>
<sequence length="287" mass="31919">MRIQLVSDLHLECHPDFMPSAAPNTDVLVLAGDIGSYQAGSRLAEDDFGLSRFSPLRPCAPWPRVLFTPGNHEFDSLEFEDTYTRLRGICSRLGIDWLEREVVMIGRVRFIGTTLWSDFDAFARSATQITQQMKLREKAFKAANYYLSKNTTLRQGAPMLADSIREMSLVCQAWLRTALETPFDGTTVVVTHFAPTLQSADLRYGLQPGTAGFCNTLDELLPLAQVWMHGHLHCPNHYTVTGTKDGQSFACRVVANPLGYAAKGEQQGYLEEFVVELPEALVNGLSA</sequence>
<keyword evidence="3" id="KW-1185">Reference proteome</keyword>
<dbReference type="Gene3D" id="3.60.21.10">
    <property type="match status" value="1"/>
</dbReference>
<proteinExistence type="predicted"/>
<dbReference type="RefSeq" id="WP_223909844.1">
    <property type="nucleotide sequence ID" value="NZ_AP024238.1"/>
</dbReference>
<dbReference type="Pfam" id="PF00149">
    <property type="entry name" value="Metallophos"/>
    <property type="match status" value="1"/>
</dbReference>
<dbReference type="PANTHER" id="PTHR37844:SF2">
    <property type="entry name" value="SER_THR PROTEIN PHOSPHATASE SUPERFAMILY (AFU_ORTHOLOGUE AFUA_1G14840)"/>
    <property type="match status" value="1"/>
</dbReference>
<accession>A0ABM7MJQ4</accession>